<reference evidence="10 11" key="1">
    <citation type="submission" date="2017-07" db="EMBL/GenBank/DDBJ databases">
        <title>Genome sequencing and assembly of Paenibacillus rigui.</title>
        <authorList>
            <person name="Mayilraj S."/>
        </authorList>
    </citation>
    <scope>NUCLEOTIDE SEQUENCE [LARGE SCALE GENOMIC DNA]</scope>
    <source>
        <strain evidence="10 11">JCM 16352</strain>
    </source>
</reference>
<dbReference type="Gene3D" id="3.40.50.300">
    <property type="entry name" value="P-loop containing nucleotide triphosphate hydrolases"/>
    <property type="match status" value="1"/>
</dbReference>
<gene>
    <name evidence="10" type="ORF">CF651_17425</name>
</gene>
<dbReference type="PROSITE" id="PS00211">
    <property type="entry name" value="ABC_TRANSPORTER_1"/>
    <property type="match status" value="1"/>
</dbReference>
<feature type="region of interest" description="Disordered" evidence="8">
    <location>
        <begin position="1"/>
        <end position="22"/>
    </location>
</feature>
<dbReference type="PANTHER" id="PTHR43297">
    <property type="entry name" value="OLIGOPEPTIDE TRANSPORT ATP-BINDING PROTEIN APPD"/>
    <property type="match status" value="1"/>
</dbReference>
<feature type="domain" description="ABC transporter" evidence="9">
    <location>
        <begin position="138"/>
        <end position="377"/>
    </location>
</feature>
<comment type="caution">
    <text evidence="10">The sequence shown here is derived from an EMBL/GenBank/DDBJ whole genome shotgun (WGS) entry which is preliminary data.</text>
</comment>
<dbReference type="GO" id="GO:0016887">
    <property type="term" value="F:ATP hydrolysis activity"/>
    <property type="evidence" value="ECO:0007669"/>
    <property type="project" value="InterPro"/>
</dbReference>
<accession>A0A229UP06</accession>
<dbReference type="AlphaFoldDB" id="A0A229UP06"/>
<keyword evidence="7" id="KW-0472">Membrane</keyword>
<keyword evidence="6" id="KW-0067">ATP-binding</keyword>
<dbReference type="InterPro" id="IPR003593">
    <property type="entry name" value="AAA+_ATPase"/>
</dbReference>
<dbReference type="InterPro" id="IPR050388">
    <property type="entry name" value="ABC_Ni/Peptide_Import"/>
</dbReference>
<evidence type="ECO:0000256" key="8">
    <source>
        <dbReference type="SAM" id="MobiDB-lite"/>
    </source>
</evidence>
<keyword evidence="4" id="KW-1003">Cell membrane</keyword>
<feature type="region of interest" description="Disordered" evidence="8">
    <location>
        <begin position="67"/>
        <end position="98"/>
    </location>
</feature>
<dbReference type="OrthoDB" id="9783218at2"/>
<evidence type="ECO:0000256" key="4">
    <source>
        <dbReference type="ARBA" id="ARBA00022475"/>
    </source>
</evidence>
<organism evidence="10 11">
    <name type="scientific">Paenibacillus rigui</name>
    <dbReference type="NCBI Taxonomy" id="554312"/>
    <lineage>
        <taxon>Bacteria</taxon>
        <taxon>Bacillati</taxon>
        <taxon>Bacillota</taxon>
        <taxon>Bacilli</taxon>
        <taxon>Bacillales</taxon>
        <taxon>Paenibacillaceae</taxon>
        <taxon>Paenibacillus</taxon>
    </lineage>
</organism>
<dbReference type="EMBL" id="NMQW01000024">
    <property type="protein sequence ID" value="OXM85061.1"/>
    <property type="molecule type" value="Genomic_DNA"/>
</dbReference>
<dbReference type="CDD" id="cd03257">
    <property type="entry name" value="ABC_NikE_OppD_transporters"/>
    <property type="match status" value="1"/>
</dbReference>
<evidence type="ECO:0000313" key="11">
    <source>
        <dbReference type="Proteomes" id="UP000215509"/>
    </source>
</evidence>
<dbReference type="GO" id="GO:0005524">
    <property type="term" value="F:ATP binding"/>
    <property type="evidence" value="ECO:0007669"/>
    <property type="project" value="UniProtKB-KW"/>
</dbReference>
<sequence length="390" mass="40645">MLGEGAGRSKPAGWSMLSSRLGTGPAEQLSAFLAPAGAAEPLATLAVGDVAGPPASLASAGIPEPPASLAAADAPESPKTLAVDGRLQPPVAPSAAGAPEPPYTMAGVPAPVPVSAAPAVVPSPTGPAPRASAPGAAVAADSLRVAYDGQAVLHPLSFALAAGSITAVVGESGSGKTTLARTLYGLQPEHTVQGDAYVCGRRMYGGGPGMKRWQDAAFIFQDARLSLNPLLTIGRQLQEVLPKGFPSAKRARREAAAQALREVQLEERVLDCYPHELSGGMLSRVVIALALINKPSVLIADEPTGALDPIVKQEIMELLVSKVRQHGMTLLLITHDIGAALYAAEEVMILKDGRLLEHTSKQRWRTAPQNGYSKELLGSYRRRDRRRMDA</sequence>
<dbReference type="InterPro" id="IPR003439">
    <property type="entry name" value="ABC_transporter-like_ATP-bd"/>
</dbReference>
<evidence type="ECO:0000256" key="1">
    <source>
        <dbReference type="ARBA" id="ARBA00004202"/>
    </source>
</evidence>
<dbReference type="InterPro" id="IPR027417">
    <property type="entry name" value="P-loop_NTPase"/>
</dbReference>
<comment type="similarity">
    <text evidence="2">Belongs to the ABC transporter superfamily.</text>
</comment>
<keyword evidence="11" id="KW-1185">Reference proteome</keyword>
<name>A0A229UP06_9BACL</name>
<evidence type="ECO:0000256" key="2">
    <source>
        <dbReference type="ARBA" id="ARBA00005417"/>
    </source>
</evidence>
<proteinExistence type="inferred from homology"/>
<keyword evidence="5" id="KW-0547">Nucleotide-binding</keyword>
<comment type="subcellular location">
    <subcellularLocation>
        <location evidence="1">Cell membrane</location>
        <topology evidence="1">Peripheral membrane protein</topology>
    </subcellularLocation>
</comment>
<dbReference type="InterPro" id="IPR017871">
    <property type="entry name" value="ABC_transporter-like_CS"/>
</dbReference>
<dbReference type="SUPFAM" id="SSF52540">
    <property type="entry name" value="P-loop containing nucleoside triphosphate hydrolases"/>
    <property type="match status" value="1"/>
</dbReference>
<dbReference type="PANTHER" id="PTHR43297:SF2">
    <property type="entry name" value="DIPEPTIDE TRANSPORT ATP-BINDING PROTEIN DPPD"/>
    <property type="match status" value="1"/>
</dbReference>
<evidence type="ECO:0000256" key="7">
    <source>
        <dbReference type="ARBA" id="ARBA00023136"/>
    </source>
</evidence>
<evidence type="ECO:0000256" key="5">
    <source>
        <dbReference type="ARBA" id="ARBA00022741"/>
    </source>
</evidence>
<dbReference type="SMART" id="SM00382">
    <property type="entry name" value="AAA"/>
    <property type="match status" value="1"/>
</dbReference>
<keyword evidence="3" id="KW-0813">Transport</keyword>
<evidence type="ECO:0000259" key="9">
    <source>
        <dbReference type="PROSITE" id="PS50893"/>
    </source>
</evidence>
<dbReference type="PROSITE" id="PS50893">
    <property type="entry name" value="ABC_TRANSPORTER_2"/>
    <property type="match status" value="1"/>
</dbReference>
<evidence type="ECO:0000256" key="3">
    <source>
        <dbReference type="ARBA" id="ARBA00022448"/>
    </source>
</evidence>
<protein>
    <recommendedName>
        <fullName evidence="9">ABC transporter domain-containing protein</fullName>
    </recommendedName>
</protein>
<evidence type="ECO:0000313" key="10">
    <source>
        <dbReference type="EMBL" id="OXM85061.1"/>
    </source>
</evidence>
<dbReference type="Proteomes" id="UP000215509">
    <property type="component" value="Unassembled WGS sequence"/>
</dbReference>
<evidence type="ECO:0000256" key="6">
    <source>
        <dbReference type="ARBA" id="ARBA00022840"/>
    </source>
</evidence>
<dbReference type="GO" id="GO:0005886">
    <property type="term" value="C:plasma membrane"/>
    <property type="evidence" value="ECO:0007669"/>
    <property type="project" value="UniProtKB-SubCell"/>
</dbReference>
<dbReference type="Pfam" id="PF00005">
    <property type="entry name" value="ABC_tran"/>
    <property type="match status" value="1"/>
</dbReference>